<comment type="similarity">
    <text evidence="2 9">Belongs to the EMC4 family.</text>
</comment>
<evidence type="ECO:0000256" key="3">
    <source>
        <dbReference type="ARBA" id="ARBA00011276"/>
    </source>
</evidence>
<dbReference type="EMBL" id="CACRXK020017844">
    <property type="protein sequence ID" value="CAB4031718.1"/>
    <property type="molecule type" value="Genomic_DNA"/>
</dbReference>
<accession>A0A7D9JLS5</accession>
<gene>
    <name evidence="10" type="ORF">PACLA_8A051624</name>
</gene>
<evidence type="ECO:0000256" key="5">
    <source>
        <dbReference type="ARBA" id="ARBA00022692"/>
    </source>
</evidence>
<organism evidence="10 11">
    <name type="scientific">Paramuricea clavata</name>
    <name type="common">Red gorgonian</name>
    <name type="synonym">Violescent sea-whip</name>
    <dbReference type="NCBI Taxonomy" id="317549"/>
    <lineage>
        <taxon>Eukaryota</taxon>
        <taxon>Metazoa</taxon>
        <taxon>Cnidaria</taxon>
        <taxon>Anthozoa</taxon>
        <taxon>Octocorallia</taxon>
        <taxon>Malacalcyonacea</taxon>
        <taxon>Plexauridae</taxon>
        <taxon>Paramuricea</taxon>
    </lineage>
</organism>
<evidence type="ECO:0000256" key="6">
    <source>
        <dbReference type="ARBA" id="ARBA00022824"/>
    </source>
</evidence>
<evidence type="ECO:0000313" key="10">
    <source>
        <dbReference type="EMBL" id="CAB4031718.1"/>
    </source>
</evidence>
<dbReference type="GO" id="GO:0005789">
    <property type="term" value="C:endoplasmic reticulum membrane"/>
    <property type="evidence" value="ECO:0007669"/>
    <property type="project" value="UniProtKB-SubCell"/>
</dbReference>
<name>A0A7D9JLS5_PARCT</name>
<keyword evidence="7" id="KW-1133">Transmembrane helix</keyword>
<evidence type="ECO:0000256" key="9">
    <source>
        <dbReference type="PIRNR" id="PIRNR017207"/>
    </source>
</evidence>
<dbReference type="OrthoDB" id="369569at2759"/>
<sequence length="181" mass="20172">MAARSVVAKGKNVPKWALDLTNRPKYMPIDKYSHHTTELADPAGYTEKQLADTDAHEIDHNLITKKSWDIAIGPLKQIPMTLFIMYMAGNTISLFPIMMVGMMFLKPVKALFSISSAFATLEGEQSFLMKIIYLLGNIALLVIALYKCQSMGLLPTSPSDWIEFVEHKERLEFSGGGMALS</sequence>
<dbReference type="PANTHER" id="PTHR19315">
    <property type="entry name" value="ER MEMBRANE PROTEIN COMPLEX SUBUNIT 4"/>
    <property type="match status" value="1"/>
</dbReference>
<dbReference type="InterPro" id="IPR009445">
    <property type="entry name" value="TMEM85/Emc4"/>
</dbReference>
<evidence type="ECO:0000256" key="2">
    <source>
        <dbReference type="ARBA" id="ARBA00007715"/>
    </source>
</evidence>
<comment type="subunit">
    <text evidence="3">Component of the ER membrane protein complex (EMC).</text>
</comment>
<keyword evidence="5" id="KW-0812">Transmembrane</keyword>
<evidence type="ECO:0000313" key="11">
    <source>
        <dbReference type="Proteomes" id="UP001152795"/>
    </source>
</evidence>
<keyword evidence="8 9" id="KW-0472">Membrane</keyword>
<evidence type="ECO:0000256" key="1">
    <source>
        <dbReference type="ARBA" id="ARBA00004477"/>
    </source>
</evidence>
<dbReference type="Proteomes" id="UP001152795">
    <property type="component" value="Unassembled WGS sequence"/>
</dbReference>
<keyword evidence="6" id="KW-0256">Endoplasmic reticulum</keyword>
<proteinExistence type="inferred from homology"/>
<protein>
    <recommendedName>
        <fullName evidence="4 9">ER membrane protein complex subunit 4</fullName>
    </recommendedName>
</protein>
<dbReference type="AlphaFoldDB" id="A0A7D9JLS5"/>
<evidence type="ECO:0000256" key="8">
    <source>
        <dbReference type="ARBA" id="ARBA00023136"/>
    </source>
</evidence>
<dbReference type="Pfam" id="PF06417">
    <property type="entry name" value="EMC4"/>
    <property type="match status" value="1"/>
</dbReference>
<keyword evidence="11" id="KW-1185">Reference proteome</keyword>
<evidence type="ECO:0000256" key="4">
    <source>
        <dbReference type="ARBA" id="ARBA00020820"/>
    </source>
</evidence>
<reference evidence="10" key="1">
    <citation type="submission" date="2020-04" db="EMBL/GenBank/DDBJ databases">
        <authorList>
            <person name="Alioto T."/>
            <person name="Alioto T."/>
            <person name="Gomez Garrido J."/>
        </authorList>
    </citation>
    <scope>NUCLEOTIDE SEQUENCE</scope>
    <source>
        <strain evidence="10">A484AB</strain>
    </source>
</reference>
<comment type="caution">
    <text evidence="10">The sequence shown here is derived from an EMBL/GenBank/DDBJ whole genome shotgun (WGS) entry which is preliminary data.</text>
</comment>
<dbReference type="PIRSF" id="PIRSF017207">
    <property type="entry name" value="UCP017207_TM-p85"/>
    <property type="match status" value="1"/>
</dbReference>
<evidence type="ECO:0000256" key="7">
    <source>
        <dbReference type="ARBA" id="ARBA00022989"/>
    </source>
</evidence>
<comment type="subcellular location">
    <subcellularLocation>
        <location evidence="1">Endoplasmic reticulum membrane</location>
        <topology evidence="1">Multi-pass membrane protein</topology>
    </subcellularLocation>
</comment>